<reference evidence="2 3" key="1">
    <citation type="journal article" date="2024" name="BMC Genomics">
        <title>De novo assembly and annotation of Popillia japonica's genome with initial clues to its potential as an invasive pest.</title>
        <authorList>
            <person name="Cucini C."/>
            <person name="Boschi S."/>
            <person name="Funari R."/>
            <person name="Cardaioli E."/>
            <person name="Iannotti N."/>
            <person name="Marturano G."/>
            <person name="Paoli F."/>
            <person name="Bruttini M."/>
            <person name="Carapelli A."/>
            <person name="Frati F."/>
            <person name="Nardi F."/>
        </authorList>
    </citation>
    <scope>NUCLEOTIDE SEQUENCE [LARGE SCALE GENOMIC DNA]</scope>
    <source>
        <strain evidence="2">DMR45628</strain>
    </source>
</reference>
<dbReference type="InterPro" id="IPR007281">
    <property type="entry name" value="Mre11_DNA-bd"/>
</dbReference>
<evidence type="ECO:0000313" key="2">
    <source>
        <dbReference type="EMBL" id="KAK9722306.1"/>
    </source>
</evidence>
<dbReference type="GO" id="GO:0000724">
    <property type="term" value="P:double-strand break repair via homologous recombination"/>
    <property type="evidence" value="ECO:0007669"/>
    <property type="project" value="TreeGrafter"/>
</dbReference>
<dbReference type="Proteomes" id="UP001458880">
    <property type="component" value="Unassembled WGS sequence"/>
</dbReference>
<dbReference type="GO" id="GO:0030145">
    <property type="term" value="F:manganese ion binding"/>
    <property type="evidence" value="ECO:0007669"/>
    <property type="project" value="InterPro"/>
</dbReference>
<dbReference type="GO" id="GO:0030870">
    <property type="term" value="C:Mre11 complex"/>
    <property type="evidence" value="ECO:0007669"/>
    <property type="project" value="TreeGrafter"/>
</dbReference>
<dbReference type="GO" id="GO:0035861">
    <property type="term" value="C:site of double-strand break"/>
    <property type="evidence" value="ECO:0007669"/>
    <property type="project" value="TreeGrafter"/>
</dbReference>
<dbReference type="AlphaFoldDB" id="A0AAW1KQK0"/>
<keyword evidence="2" id="KW-0238">DNA-binding</keyword>
<comment type="caution">
    <text evidence="2">The sequence shown here is derived from an EMBL/GenBank/DDBJ whole genome shotgun (WGS) entry which is preliminary data.</text>
</comment>
<dbReference type="Pfam" id="PF04152">
    <property type="entry name" value="Mre11_DNA_bind"/>
    <property type="match status" value="1"/>
</dbReference>
<dbReference type="GO" id="GO:0000723">
    <property type="term" value="P:telomere maintenance"/>
    <property type="evidence" value="ECO:0007669"/>
    <property type="project" value="TreeGrafter"/>
</dbReference>
<evidence type="ECO:0000313" key="3">
    <source>
        <dbReference type="Proteomes" id="UP001458880"/>
    </source>
</evidence>
<dbReference type="GO" id="GO:0031573">
    <property type="term" value="P:mitotic intra-S DNA damage checkpoint signaling"/>
    <property type="evidence" value="ECO:0007669"/>
    <property type="project" value="TreeGrafter"/>
</dbReference>
<dbReference type="Gene3D" id="3.30.110.110">
    <property type="entry name" value="Mre11, capping domain"/>
    <property type="match status" value="1"/>
</dbReference>
<dbReference type="PANTHER" id="PTHR10139">
    <property type="entry name" value="DOUBLE-STRAND BREAK REPAIR PROTEIN MRE11"/>
    <property type="match status" value="1"/>
</dbReference>
<dbReference type="EMBL" id="JASPKY010000189">
    <property type="protein sequence ID" value="KAK9722306.1"/>
    <property type="molecule type" value="Genomic_DNA"/>
</dbReference>
<keyword evidence="3" id="KW-1185">Reference proteome</keyword>
<feature type="domain" description="Mre11 DNA-binding" evidence="1">
    <location>
        <begin position="5"/>
        <end position="138"/>
    </location>
</feature>
<accession>A0AAW1KQK0</accession>
<dbReference type="InterPro" id="IPR038487">
    <property type="entry name" value="Mre11_capping_dom"/>
</dbReference>
<dbReference type="GO" id="GO:0007095">
    <property type="term" value="P:mitotic G2 DNA damage checkpoint signaling"/>
    <property type="evidence" value="ECO:0007669"/>
    <property type="project" value="TreeGrafter"/>
</dbReference>
<organism evidence="2 3">
    <name type="scientific">Popillia japonica</name>
    <name type="common">Japanese beetle</name>
    <dbReference type="NCBI Taxonomy" id="7064"/>
    <lineage>
        <taxon>Eukaryota</taxon>
        <taxon>Metazoa</taxon>
        <taxon>Ecdysozoa</taxon>
        <taxon>Arthropoda</taxon>
        <taxon>Hexapoda</taxon>
        <taxon>Insecta</taxon>
        <taxon>Pterygota</taxon>
        <taxon>Neoptera</taxon>
        <taxon>Endopterygota</taxon>
        <taxon>Coleoptera</taxon>
        <taxon>Polyphaga</taxon>
        <taxon>Scarabaeiformia</taxon>
        <taxon>Scarabaeidae</taxon>
        <taxon>Rutelinae</taxon>
        <taxon>Popillia</taxon>
    </lineage>
</organism>
<dbReference type="GO" id="GO:0097552">
    <property type="term" value="P:mitochondrial double-strand break repair via homologous recombination"/>
    <property type="evidence" value="ECO:0007669"/>
    <property type="project" value="TreeGrafter"/>
</dbReference>
<protein>
    <submittedName>
        <fullName evidence="2">Mre11 DNA-binding presumed domain</fullName>
    </submittedName>
</protein>
<proteinExistence type="predicted"/>
<dbReference type="GO" id="GO:0000014">
    <property type="term" value="F:single-stranded DNA endodeoxyribonuclease activity"/>
    <property type="evidence" value="ECO:0007669"/>
    <property type="project" value="TreeGrafter"/>
</dbReference>
<dbReference type="PANTHER" id="PTHR10139:SF1">
    <property type="entry name" value="DOUBLE-STRAND BREAK REPAIR PROTEIN MRE11"/>
    <property type="match status" value="1"/>
</dbReference>
<dbReference type="SMART" id="SM01347">
    <property type="entry name" value="Mre11_DNA_bind"/>
    <property type="match status" value="1"/>
</dbReference>
<sequence length="211" mass="24389">MQTPKNQAISDVKTKLEEIIQKVAIKNEDNITPLKPLIRLSVKYDTELQMSNGIKLGYQYENGVANPGEMFKFSKFNLQCRRKRTDGVWLVDSTEFNEVDDWATNVEDVVEKYFENSERSTKLKVLSVKLMTQAVSRFVDHSDYDSLRVASESQVKKTVKMLEEKNADCNDIDTILDIIKQDRTRDEDKEVIELANEFEKERIPVTLVDAD</sequence>
<evidence type="ECO:0000259" key="1">
    <source>
        <dbReference type="SMART" id="SM01347"/>
    </source>
</evidence>
<dbReference type="GO" id="GO:0003677">
    <property type="term" value="F:DNA binding"/>
    <property type="evidence" value="ECO:0007669"/>
    <property type="project" value="UniProtKB-KW"/>
</dbReference>
<gene>
    <name evidence="2" type="ORF">QE152_g19740</name>
</gene>
<name>A0AAW1KQK0_POPJA</name>
<dbReference type="GO" id="GO:0042138">
    <property type="term" value="P:meiotic DNA double-strand break formation"/>
    <property type="evidence" value="ECO:0007669"/>
    <property type="project" value="TreeGrafter"/>
</dbReference>
<dbReference type="GO" id="GO:0006303">
    <property type="term" value="P:double-strand break repair via nonhomologous end joining"/>
    <property type="evidence" value="ECO:0007669"/>
    <property type="project" value="TreeGrafter"/>
</dbReference>